<dbReference type="GO" id="GO:0071731">
    <property type="term" value="P:response to nitric oxide"/>
    <property type="evidence" value="ECO:0007669"/>
    <property type="project" value="TreeGrafter"/>
</dbReference>
<dbReference type="InterPro" id="IPR004255">
    <property type="entry name" value="O-acyltransferase_WSD1_N"/>
</dbReference>
<dbReference type="Proteomes" id="UP000431901">
    <property type="component" value="Unassembled WGS sequence"/>
</dbReference>
<evidence type="ECO:0000256" key="6">
    <source>
        <dbReference type="ARBA" id="ARBA00022679"/>
    </source>
</evidence>
<keyword evidence="7 11" id="KW-0319">Glycerol metabolism</keyword>
<evidence type="ECO:0000256" key="2">
    <source>
        <dbReference type="ARBA" id="ARBA00005189"/>
    </source>
</evidence>
<evidence type="ECO:0000313" key="15">
    <source>
        <dbReference type="Proteomes" id="UP000431901"/>
    </source>
</evidence>
<dbReference type="RefSeq" id="WP_161104243.1">
    <property type="nucleotide sequence ID" value="NZ_JBHLYI010000004.1"/>
</dbReference>
<dbReference type="GO" id="GO:0051701">
    <property type="term" value="P:biological process involved in interaction with host"/>
    <property type="evidence" value="ECO:0007669"/>
    <property type="project" value="TreeGrafter"/>
</dbReference>
<evidence type="ECO:0000256" key="1">
    <source>
        <dbReference type="ARBA" id="ARBA00004771"/>
    </source>
</evidence>
<feature type="domain" description="O-acyltransferase WSD1-like N-terminal" evidence="12">
    <location>
        <begin position="4"/>
        <end position="284"/>
    </location>
</feature>
<comment type="similarity">
    <text evidence="3 11">Belongs to the long-chain O-acyltransferase family.</text>
</comment>
<keyword evidence="15" id="KW-1185">Reference proteome</keyword>
<evidence type="ECO:0000256" key="3">
    <source>
        <dbReference type="ARBA" id="ARBA00009587"/>
    </source>
</evidence>
<comment type="caution">
    <text evidence="14">The sequence shown here is derived from an EMBL/GenBank/DDBJ whole genome shotgun (WGS) entry which is preliminary data.</text>
</comment>
<evidence type="ECO:0000259" key="13">
    <source>
        <dbReference type="Pfam" id="PF06974"/>
    </source>
</evidence>
<keyword evidence="8 11" id="KW-0443">Lipid metabolism</keyword>
<dbReference type="GO" id="GO:0019432">
    <property type="term" value="P:triglyceride biosynthetic process"/>
    <property type="evidence" value="ECO:0007669"/>
    <property type="project" value="UniProtKB-UniPathway"/>
</dbReference>
<comment type="catalytic activity">
    <reaction evidence="10 11">
        <text>an acyl-CoA + a 1,2-diacyl-sn-glycerol = a triacyl-sn-glycerol + CoA</text>
        <dbReference type="Rhea" id="RHEA:10868"/>
        <dbReference type="ChEBI" id="CHEBI:17815"/>
        <dbReference type="ChEBI" id="CHEBI:57287"/>
        <dbReference type="ChEBI" id="CHEBI:58342"/>
        <dbReference type="ChEBI" id="CHEBI:64615"/>
        <dbReference type="EC" id="2.3.1.20"/>
    </reaction>
</comment>
<dbReference type="GO" id="GO:0005886">
    <property type="term" value="C:plasma membrane"/>
    <property type="evidence" value="ECO:0007669"/>
    <property type="project" value="TreeGrafter"/>
</dbReference>
<evidence type="ECO:0000259" key="12">
    <source>
        <dbReference type="Pfam" id="PF03007"/>
    </source>
</evidence>
<gene>
    <name evidence="14" type="ORF">GQ466_18690</name>
</gene>
<comment type="pathway">
    <text evidence="2">Lipid metabolism.</text>
</comment>
<evidence type="ECO:0000256" key="9">
    <source>
        <dbReference type="ARBA" id="ARBA00023315"/>
    </source>
</evidence>
<evidence type="ECO:0000256" key="4">
    <source>
        <dbReference type="ARBA" id="ARBA00013244"/>
    </source>
</evidence>
<evidence type="ECO:0000256" key="11">
    <source>
        <dbReference type="RuleBase" id="RU361241"/>
    </source>
</evidence>
<comment type="pathway">
    <text evidence="1 11">Glycerolipid metabolism; triacylglycerol biosynthesis.</text>
</comment>
<evidence type="ECO:0000256" key="10">
    <source>
        <dbReference type="ARBA" id="ARBA00048109"/>
    </source>
</evidence>
<dbReference type="AlphaFoldDB" id="A0A6I4WB85"/>
<accession>A0A6I4WB85</accession>
<evidence type="ECO:0000256" key="8">
    <source>
        <dbReference type="ARBA" id="ARBA00023098"/>
    </source>
</evidence>
<dbReference type="Pfam" id="PF06974">
    <property type="entry name" value="WS_DGAT_C"/>
    <property type="match status" value="1"/>
</dbReference>
<dbReference type="GO" id="GO:0004144">
    <property type="term" value="F:diacylglycerol O-acyltransferase activity"/>
    <property type="evidence" value="ECO:0007669"/>
    <property type="project" value="UniProtKB-EC"/>
</dbReference>
<dbReference type="EC" id="2.3.1.20" evidence="4 11"/>
<name>A0A6I4WB85_9ACTN</name>
<dbReference type="GO" id="GO:0001666">
    <property type="term" value="P:response to hypoxia"/>
    <property type="evidence" value="ECO:0007669"/>
    <property type="project" value="TreeGrafter"/>
</dbReference>
<dbReference type="EMBL" id="WUTW01000003">
    <property type="protein sequence ID" value="MXQ66050.1"/>
    <property type="molecule type" value="Genomic_DNA"/>
</dbReference>
<reference evidence="14 15" key="1">
    <citation type="submission" date="2019-12" db="EMBL/GenBank/DDBJ databases">
        <title>Nocardia macrotermitis sp. nov. and Nocardia aurantia sp. nov., isolated from the gut of the fungus growing-termite Macrotermes natalensis.</title>
        <authorList>
            <person name="Christine B."/>
            <person name="Rene B."/>
        </authorList>
    </citation>
    <scope>NUCLEOTIDE SEQUENCE [LARGE SCALE GENOMIC DNA]</scope>
    <source>
        <strain evidence="14 15">DSM 102126</strain>
    </source>
</reference>
<dbReference type="NCBIfam" id="TIGR02946">
    <property type="entry name" value="acyl_WS_DGAT"/>
    <property type="match status" value="1"/>
</dbReference>
<organism evidence="14 15">
    <name type="scientific">Actinomadura rayongensis</name>
    <dbReference type="NCBI Taxonomy" id="1429076"/>
    <lineage>
        <taxon>Bacteria</taxon>
        <taxon>Bacillati</taxon>
        <taxon>Actinomycetota</taxon>
        <taxon>Actinomycetes</taxon>
        <taxon>Streptosporangiales</taxon>
        <taxon>Thermomonosporaceae</taxon>
        <taxon>Actinomadura</taxon>
    </lineage>
</organism>
<keyword evidence="9 11" id="KW-0012">Acyltransferase</keyword>
<dbReference type="SUPFAM" id="SSF52777">
    <property type="entry name" value="CoA-dependent acyltransferases"/>
    <property type="match status" value="2"/>
</dbReference>
<proteinExistence type="inferred from homology"/>
<dbReference type="InterPro" id="IPR014292">
    <property type="entry name" value="Acyl_transf_WS/DGAT"/>
</dbReference>
<evidence type="ECO:0000313" key="14">
    <source>
        <dbReference type="EMBL" id="MXQ66050.1"/>
    </source>
</evidence>
<dbReference type="UniPathway" id="UPA00282"/>
<feature type="domain" description="O-acyltransferase WSD1 C-terminal" evidence="13">
    <location>
        <begin position="328"/>
        <end position="477"/>
    </location>
</feature>
<keyword evidence="6 11" id="KW-0808">Transferase</keyword>
<evidence type="ECO:0000256" key="5">
    <source>
        <dbReference type="ARBA" id="ARBA00022516"/>
    </source>
</evidence>
<evidence type="ECO:0000256" key="7">
    <source>
        <dbReference type="ARBA" id="ARBA00022798"/>
    </source>
</evidence>
<dbReference type="PANTHER" id="PTHR31650">
    <property type="entry name" value="O-ACYLTRANSFERASE (WSD1-LIKE) FAMILY PROTEIN"/>
    <property type="match status" value="1"/>
</dbReference>
<dbReference type="InterPro" id="IPR045034">
    <property type="entry name" value="O-acyltransferase_WSD1-like"/>
</dbReference>
<dbReference type="PANTHER" id="PTHR31650:SF1">
    <property type="entry name" value="WAX ESTER SYNTHASE_DIACYLGLYCEROL ACYLTRANSFERASE 4-RELATED"/>
    <property type="match status" value="1"/>
</dbReference>
<keyword evidence="5 11" id="KW-0444">Lipid biosynthesis</keyword>
<dbReference type="OrthoDB" id="9810950at2"/>
<dbReference type="GO" id="GO:0006071">
    <property type="term" value="P:glycerol metabolic process"/>
    <property type="evidence" value="ECO:0007669"/>
    <property type="project" value="UniProtKB-KW"/>
</dbReference>
<dbReference type="Pfam" id="PF03007">
    <property type="entry name" value="WS_DGAT_cat"/>
    <property type="match status" value="1"/>
</dbReference>
<protein>
    <recommendedName>
        <fullName evidence="4 11">Diacylglycerol O-acyltransferase</fullName>
        <ecNumber evidence="4 11">2.3.1.20</ecNumber>
    </recommendedName>
</protein>
<dbReference type="InterPro" id="IPR009721">
    <property type="entry name" value="O-acyltransferase_WSD1_C"/>
</dbReference>
<sequence length="483" mass="51210">MSQLTSVDAVFLNAETDTTRAHIAGLGVVDPATCPGGRLTADALADLISRRAHLAPRPLRRRLVQVPLGLDRPYWEDDPEFDPARHISEVTLPRPGDDDQLSRLVAALHERPLDRSRPLWELVLIHGLAGGRAAVYMKVHHAAIDGVMAAEALAALLDLSPDERDVPADDVAPQRAPGTAEMMRDGLLRMAGHPLASALSVVRSVPHLDDVPGVGSLPGVGRVARLARGVLGRTEHPAADTTAAPPTPFNRPIGARRAVAFGELPLDDVKRVGRALGGSVNDVVMALCATALRTWLDKRGELPAGPLVAGVPISLRRPGRGAEDAAEGNMTSILAAPLATHVADPADRFTAVRADMDRMKRRFTASGGWVRDLSALVPAPFAGAATKLALLAAPMTGMRPLNLIVSNVPGPQFPLFLGGARVLAYYPISLVTDLSGGLNITVFSYDGTIDVGIITCRDLVPDPSELVDHLHDALGELTELLRD</sequence>